<keyword evidence="1" id="KW-0732">Signal</keyword>
<evidence type="ECO:0000313" key="3">
    <source>
        <dbReference type="EMBL" id="MFC5470993.1"/>
    </source>
</evidence>
<name>A0ABW0M265_9BACL</name>
<evidence type="ECO:0000259" key="2">
    <source>
        <dbReference type="Pfam" id="PF07833"/>
    </source>
</evidence>
<sequence length="239" mass="26175">MSQRAKIIWLLPLIVAMAFMTSGAASAAVNKPATKPIGLYVQDKLVKPTVAPIVKNGRVYVEFRSVVKALGFTFNYDAAKQVITANSEDASFKIELKTGQTYVNGKRFVYDQGVPMIIASGANTLVIGHLFHATEYLYTDYYADKKIVMVYEDPWGKPKKSDVRTIQSVIKKYYADAGASSVTSIQLKSWGSFVTITADAAFAKGGDVLLNRIEHASIEMERGTVKSGPFTISNPRSNT</sequence>
<feature type="domain" description="Copper amine oxidase-like N-terminal" evidence="2">
    <location>
        <begin position="41"/>
        <end position="118"/>
    </location>
</feature>
<reference evidence="4" key="1">
    <citation type="journal article" date="2019" name="Int. J. Syst. Evol. Microbiol.">
        <title>The Global Catalogue of Microorganisms (GCM) 10K type strain sequencing project: providing services to taxonomists for standard genome sequencing and annotation.</title>
        <authorList>
            <consortium name="The Broad Institute Genomics Platform"/>
            <consortium name="The Broad Institute Genome Sequencing Center for Infectious Disease"/>
            <person name="Wu L."/>
            <person name="Ma J."/>
        </authorList>
    </citation>
    <scope>NUCLEOTIDE SEQUENCE [LARGE SCALE GENOMIC DNA]</scope>
    <source>
        <strain evidence="4">CCUG 57113</strain>
    </source>
</reference>
<dbReference type="SUPFAM" id="SSF55383">
    <property type="entry name" value="Copper amine oxidase, domain N"/>
    <property type="match status" value="1"/>
</dbReference>
<evidence type="ECO:0000256" key="1">
    <source>
        <dbReference type="SAM" id="SignalP"/>
    </source>
</evidence>
<protein>
    <submittedName>
        <fullName evidence="3">Stalk domain-containing protein</fullName>
    </submittedName>
</protein>
<comment type="caution">
    <text evidence="3">The sequence shown here is derived from an EMBL/GenBank/DDBJ whole genome shotgun (WGS) entry which is preliminary data.</text>
</comment>
<dbReference type="InterPro" id="IPR012854">
    <property type="entry name" value="Cu_amine_oxidase-like_N"/>
</dbReference>
<accession>A0ABW0M265</accession>
<dbReference type="Proteomes" id="UP001596105">
    <property type="component" value="Unassembled WGS sequence"/>
</dbReference>
<dbReference type="Pfam" id="PF07833">
    <property type="entry name" value="Cu_amine_oxidN1"/>
    <property type="match status" value="1"/>
</dbReference>
<feature type="signal peptide" evidence="1">
    <location>
        <begin position="1"/>
        <end position="27"/>
    </location>
</feature>
<keyword evidence="4" id="KW-1185">Reference proteome</keyword>
<proteinExistence type="predicted"/>
<feature type="chain" id="PRO_5046832049" evidence="1">
    <location>
        <begin position="28"/>
        <end position="239"/>
    </location>
</feature>
<dbReference type="Gene3D" id="3.30.457.10">
    <property type="entry name" value="Copper amine oxidase-like, N-terminal domain"/>
    <property type="match status" value="1"/>
</dbReference>
<gene>
    <name evidence="3" type="ORF">ACFPPD_20095</name>
</gene>
<dbReference type="EMBL" id="JBHSMH010000082">
    <property type="protein sequence ID" value="MFC5470993.1"/>
    <property type="molecule type" value="Genomic_DNA"/>
</dbReference>
<dbReference type="InterPro" id="IPR036582">
    <property type="entry name" value="Mao_N_sf"/>
</dbReference>
<organism evidence="3 4">
    <name type="scientific">Cohnella suwonensis</name>
    <dbReference type="NCBI Taxonomy" id="696072"/>
    <lineage>
        <taxon>Bacteria</taxon>
        <taxon>Bacillati</taxon>
        <taxon>Bacillota</taxon>
        <taxon>Bacilli</taxon>
        <taxon>Bacillales</taxon>
        <taxon>Paenibacillaceae</taxon>
        <taxon>Cohnella</taxon>
    </lineage>
</organism>
<dbReference type="RefSeq" id="WP_209748106.1">
    <property type="nucleotide sequence ID" value="NZ_JBHSMH010000082.1"/>
</dbReference>
<evidence type="ECO:0000313" key="4">
    <source>
        <dbReference type="Proteomes" id="UP001596105"/>
    </source>
</evidence>